<feature type="domain" description="CCT" evidence="4">
    <location>
        <begin position="199"/>
        <end position="241"/>
    </location>
</feature>
<sequence length="284" mass="33960">MNTVKELSEVSCEKQENTEIEKENSFTNEEPHYSVDKEMQEEQQDDIQLQIYSPQQLLQFKKQIPVNFDEFNLDEDPKKKVCIQWENTTAEQSEVQPMGDLERLAEQLQRENQKKYSYPKNLPAPSNVDNHLEELNMRFTPTLKQDEFIQTYVKGDDLLRIKVGLCEEILNDEETLKFEDWVEQLCTSTNHESLKEMARKQKVKRYLEKKHNRTYEKKVHYHIRQKVAEERLRIKGRFVTWGQALKMLNEQDQKKSWSYNDYIKIKGLLNEKFGAIKSEKSLKF</sequence>
<feature type="region of interest" description="Disordered" evidence="3">
    <location>
        <begin position="1"/>
        <end position="44"/>
    </location>
</feature>
<dbReference type="InterPro" id="IPR052453">
    <property type="entry name" value="CONSTANS-like_ZF"/>
</dbReference>
<proteinExistence type="predicted"/>
<gene>
    <name evidence="5" type="ORF">PSON_ATCC_30995.1.T1330033</name>
</gene>
<evidence type="ECO:0000313" key="5">
    <source>
        <dbReference type="EMBL" id="CAD8121563.1"/>
    </source>
</evidence>
<evidence type="ECO:0000259" key="4">
    <source>
        <dbReference type="PROSITE" id="PS51017"/>
    </source>
</evidence>
<evidence type="ECO:0000313" key="6">
    <source>
        <dbReference type="Proteomes" id="UP000692954"/>
    </source>
</evidence>
<dbReference type="PANTHER" id="PTHR31874:SF1">
    <property type="entry name" value="ZINC FINGER PROTEIN CONSTANS-LIKE 6"/>
    <property type="match status" value="1"/>
</dbReference>
<dbReference type="PROSITE" id="PS51017">
    <property type="entry name" value="CCT"/>
    <property type="match status" value="1"/>
</dbReference>
<dbReference type="Pfam" id="PF06203">
    <property type="entry name" value="CCT"/>
    <property type="match status" value="1"/>
</dbReference>
<dbReference type="AlphaFoldDB" id="A0A8S1R2K7"/>
<keyword evidence="2" id="KW-0539">Nucleus</keyword>
<evidence type="ECO:0000256" key="2">
    <source>
        <dbReference type="ARBA" id="ARBA00023242"/>
    </source>
</evidence>
<comment type="caution">
    <text evidence="5">The sequence shown here is derived from an EMBL/GenBank/DDBJ whole genome shotgun (WGS) entry which is preliminary data.</text>
</comment>
<feature type="compositionally biased region" description="Basic and acidic residues" evidence="3">
    <location>
        <begin position="1"/>
        <end position="40"/>
    </location>
</feature>
<evidence type="ECO:0000256" key="3">
    <source>
        <dbReference type="SAM" id="MobiDB-lite"/>
    </source>
</evidence>
<dbReference type="OrthoDB" id="153872at2759"/>
<comment type="subcellular location">
    <subcellularLocation>
        <location evidence="1">Nucleus</location>
    </subcellularLocation>
</comment>
<evidence type="ECO:0000256" key="1">
    <source>
        <dbReference type="ARBA" id="ARBA00004123"/>
    </source>
</evidence>
<dbReference type="Proteomes" id="UP000692954">
    <property type="component" value="Unassembled WGS sequence"/>
</dbReference>
<protein>
    <recommendedName>
        <fullName evidence="4">CCT domain-containing protein</fullName>
    </recommendedName>
</protein>
<organism evidence="5 6">
    <name type="scientific">Paramecium sonneborni</name>
    <dbReference type="NCBI Taxonomy" id="65129"/>
    <lineage>
        <taxon>Eukaryota</taxon>
        <taxon>Sar</taxon>
        <taxon>Alveolata</taxon>
        <taxon>Ciliophora</taxon>
        <taxon>Intramacronucleata</taxon>
        <taxon>Oligohymenophorea</taxon>
        <taxon>Peniculida</taxon>
        <taxon>Parameciidae</taxon>
        <taxon>Paramecium</taxon>
    </lineage>
</organism>
<keyword evidence="6" id="KW-1185">Reference proteome</keyword>
<dbReference type="InterPro" id="IPR010402">
    <property type="entry name" value="CCT_domain"/>
</dbReference>
<dbReference type="GO" id="GO:0005634">
    <property type="term" value="C:nucleus"/>
    <property type="evidence" value="ECO:0007669"/>
    <property type="project" value="UniProtKB-SubCell"/>
</dbReference>
<accession>A0A8S1R2K7</accession>
<dbReference type="EMBL" id="CAJJDN010000133">
    <property type="protein sequence ID" value="CAD8121563.1"/>
    <property type="molecule type" value="Genomic_DNA"/>
</dbReference>
<reference evidence="5" key="1">
    <citation type="submission" date="2021-01" db="EMBL/GenBank/DDBJ databases">
        <authorList>
            <consortium name="Genoscope - CEA"/>
            <person name="William W."/>
        </authorList>
    </citation>
    <scope>NUCLEOTIDE SEQUENCE</scope>
</reference>
<name>A0A8S1R2K7_9CILI</name>
<dbReference type="PANTHER" id="PTHR31874">
    <property type="entry name" value="CCT MOTIF FAMILY PROTEIN, EXPRESSED"/>
    <property type="match status" value="1"/>
</dbReference>